<reference evidence="1" key="1">
    <citation type="submission" date="2024-02" db="EMBL/GenBank/DDBJ databases">
        <title>Metagenome Assembled Genome of Zalaria obscura JY119.</title>
        <authorList>
            <person name="Vighnesh L."/>
            <person name="Jagadeeshwari U."/>
            <person name="Venkata Ramana C."/>
            <person name="Sasikala C."/>
        </authorList>
    </citation>
    <scope>NUCLEOTIDE SEQUENCE</scope>
    <source>
        <strain evidence="1">JY119</strain>
    </source>
</reference>
<name>A0ACC3SL64_9PEZI</name>
<dbReference type="EMBL" id="JAMKPW020000005">
    <property type="protein sequence ID" value="KAK8217450.1"/>
    <property type="molecule type" value="Genomic_DNA"/>
</dbReference>
<protein>
    <submittedName>
        <fullName evidence="1">Uncharacterized protein</fullName>
    </submittedName>
</protein>
<proteinExistence type="predicted"/>
<accession>A0ACC3SL64</accession>
<dbReference type="Proteomes" id="UP001320706">
    <property type="component" value="Unassembled WGS sequence"/>
</dbReference>
<sequence>MNVDTADPDLPSFASGFGIPATPPSHSADDDDTSRLFWVPARLHPELAPKEFKTFVEDRVEKIRKRSGSDSSLSPDGLERQGSGGGLHRKKSMLSRQIDGPKGYQDGAERLERKKSQVRRPESPTVANLAELEKLVDDPSKLIERVSLENVRKSEDSAVEVPVSEDMPILPMAAGLGLKRSTRTTYRRGSMRKGERVPFSKRALGRRVEQDTEESATASATTGPGDAPPMMGITRVQTEPMPSAPETPGNFSRPSRNKRPGLTYSQSTENFHARQSPEPESPTRESTSPESTRQQFHSRIASNGRTTARLPGENPPIPHIIETPPSDAPSAGQHAFPARSSSHAPPPTMYNAQPSHQHQPQHQHHHQQHPHRPSVSSRPGKRHPHPDQANLPSTLDDISSHPSPLPGSGATRTDDLTMVPTFEHSKSDKKDGSRKTSWGWLLGDGEKEKEKEKEKHREKEEREKISSRKAKAPTLTASSKLTQDKTRLDLLQTSIDGSSVRGRESRESVVLDRDSIRLEEERKKESTRAKGSETGKKEKDGILSAIFGGGKRTKAGADDHSSKKRPINRGLSPEPPPRILKPDVDYNWTRFSILEERAIYRMAHIKLANPKRALYSQVLLSNFMYSYLAKVQMMHPQMQIPAATKAAQERMRQGQQKKQEAPKQSEEFSQYQKWQEQQARQDAGSGAEQQGQDPSRQSIDDMGARPDMRTMQQSQPSQKRQNGAQQRSNGYNVGSGHDYLGYSKNEQPFEQQGLWDEEANQRDDDMW</sequence>
<keyword evidence="2" id="KW-1185">Reference proteome</keyword>
<organism evidence="1 2">
    <name type="scientific">Zalaria obscura</name>
    <dbReference type="NCBI Taxonomy" id="2024903"/>
    <lineage>
        <taxon>Eukaryota</taxon>
        <taxon>Fungi</taxon>
        <taxon>Dikarya</taxon>
        <taxon>Ascomycota</taxon>
        <taxon>Pezizomycotina</taxon>
        <taxon>Dothideomycetes</taxon>
        <taxon>Dothideomycetidae</taxon>
        <taxon>Dothideales</taxon>
        <taxon>Zalariaceae</taxon>
        <taxon>Zalaria</taxon>
    </lineage>
</organism>
<evidence type="ECO:0000313" key="2">
    <source>
        <dbReference type="Proteomes" id="UP001320706"/>
    </source>
</evidence>
<gene>
    <name evidence="1" type="ORF">M8818_001206</name>
</gene>
<comment type="caution">
    <text evidence="1">The sequence shown here is derived from an EMBL/GenBank/DDBJ whole genome shotgun (WGS) entry which is preliminary data.</text>
</comment>
<evidence type="ECO:0000313" key="1">
    <source>
        <dbReference type="EMBL" id="KAK8217450.1"/>
    </source>
</evidence>